<dbReference type="InterPro" id="IPR038653">
    <property type="entry name" value="Put_CMD_sf"/>
</dbReference>
<dbReference type="PROSITE" id="PS51257">
    <property type="entry name" value="PROKAR_LIPOPROTEIN"/>
    <property type="match status" value="1"/>
</dbReference>
<dbReference type="Pfam" id="PF13201">
    <property type="entry name" value="PCMD"/>
    <property type="match status" value="1"/>
</dbReference>
<feature type="domain" description="Putative carbohydrate metabolism" evidence="2">
    <location>
        <begin position="538"/>
        <end position="784"/>
    </location>
</feature>
<dbReference type="STRING" id="1033731.SAMN05444145_102384"/>
<keyword evidence="1" id="KW-0732">Signal</keyword>
<dbReference type="Proteomes" id="UP000183253">
    <property type="component" value="Unassembled WGS sequence"/>
</dbReference>
<dbReference type="CDD" id="cd13120">
    <property type="entry name" value="BF2867_like_N"/>
    <property type="match status" value="1"/>
</dbReference>
<reference evidence="3 4" key="1">
    <citation type="submission" date="2016-10" db="EMBL/GenBank/DDBJ databases">
        <authorList>
            <person name="de Groot N.N."/>
        </authorList>
    </citation>
    <scope>NUCLEOTIDE SEQUENCE [LARGE SCALE GENOMIC DNA]</scope>
    <source>
        <strain evidence="3 4">DSM 25383</strain>
    </source>
</reference>
<evidence type="ECO:0000256" key="1">
    <source>
        <dbReference type="SAM" id="SignalP"/>
    </source>
</evidence>
<evidence type="ECO:0000313" key="4">
    <source>
        <dbReference type="Proteomes" id="UP000183253"/>
    </source>
</evidence>
<evidence type="ECO:0000259" key="2">
    <source>
        <dbReference type="Pfam" id="PF13201"/>
    </source>
</evidence>
<organism evidence="3 4">
    <name type="scientific">Alistipes timonensis JC136</name>
    <dbReference type="NCBI Taxonomy" id="1033731"/>
    <lineage>
        <taxon>Bacteria</taxon>
        <taxon>Pseudomonadati</taxon>
        <taxon>Bacteroidota</taxon>
        <taxon>Bacteroidia</taxon>
        <taxon>Bacteroidales</taxon>
        <taxon>Rikenellaceae</taxon>
        <taxon>Alistipes</taxon>
    </lineage>
</organism>
<sequence>MKTIYQAISIVLVALFASCNSDETNAPATPGGMTPVRFQAAVDTDDKTRANIDVDGDRFTGTWEEGDAMGVLYSVPGSSAFSEPGRFVYNDNAFAFEGELPTATGEWQYMAFYPHAAVSGNTASIPFGNLRSQKGSEFNCASDALVAEMLGFSNAKQGETDEGEPVKFRLNRLTSILNLSVQGGAGAGDAVRHILLTSENNGQPLSAQSIDFDISTLGADVALNAGARSNVIALGFDPGTAPAADAFEAYFNILPGNYDRLTFDVITEAKQIGTVTVTRDDPERKFAAGMLYRKEAADITFRPAEAPSLNWPDRELNDVHEITVDGNEILTYSAAITIDAPAGIAGLRIEVTSEFLNVMMGITGMDIFNDEAIQSNIGELPFSELELACTTQVQYKKSTVFDITRLLPMILMGSAENSLHVFEVHVTDLAGQETVQPLTFKVPESAPAPAEVVYNNDADLWTNTATLTVSNAALAASVLEYRAVGDEGWQTASLTANEDGTLTATIAPTWTPVQNGAGQTVQAVDSKTGVFAQKEYQYQLLVNETKAAEGTFTPANNSGDAIPVLATDLSCFTTDNTAAAFWGSGNNSMASKLCTFSSPYAYMQANEIIGILAPGNLFTGTFTFVKQGFLGATSYGTVGFGQKYTYTARPTALQLNYKASFGSKICTKYTHENELKEGDHDQASVMVCIINWDARHSVTSGNNGAPTGSWDPESLTGLSDAEKAGLIAYGAAYPDQDAANDTLLTIPLNYYDKDAGIPTGNYTIIISCSSSRYGDYLNGSKNSFYVKDFQWVY</sequence>
<name>A0A1H3ZY29_9BACT</name>
<dbReference type="AlphaFoldDB" id="A0A1H3ZY29"/>
<dbReference type="OrthoDB" id="1005144at2"/>
<dbReference type="EMBL" id="FNRI01000002">
    <property type="protein sequence ID" value="SEA28606.1"/>
    <property type="molecule type" value="Genomic_DNA"/>
</dbReference>
<keyword evidence="4" id="KW-1185">Reference proteome</keyword>
<accession>A0A1H3ZY29</accession>
<dbReference type="InterPro" id="IPR025112">
    <property type="entry name" value="PCMD"/>
</dbReference>
<dbReference type="RefSeq" id="WP_010262886.1">
    <property type="nucleotide sequence ID" value="NZ_CAEG01000012.1"/>
</dbReference>
<gene>
    <name evidence="3" type="ORF">SAMN05444145_102384</name>
</gene>
<feature type="signal peptide" evidence="1">
    <location>
        <begin position="1"/>
        <end position="21"/>
    </location>
</feature>
<proteinExistence type="predicted"/>
<protein>
    <recommendedName>
        <fullName evidence="2">Putative carbohydrate metabolism domain-containing protein</fullName>
    </recommendedName>
</protein>
<feature type="chain" id="PRO_5010311036" description="Putative carbohydrate metabolism domain-containing protein" evidence="1">
    <location>
        <begin position="22"/>
        <end position="793"/>
    </location>
</feature>
<evidence type="ECO:0000313" key="3">
    <source>
        <dbReference type="EMBL" id="SEA28606.1"/>
    </source>
</evidence>
<dbReference type="Gene3D" id="2.60.120.890">
    <property type="entry name" value="BT2081, beta-jelly-roll domain"/>
    <property type="match status" value="1"/>
</dbReference>